<accession>A0A853EX66</accession>
<protein>
    <submittedName>
        <fullName evidence="2">Glycerophosphodiester phosphodiesterase</fullName>
    </submittedName>
</protein>
<dbReference type="InterPro" id="IPR017946">
    <property type="entry name" value="PLC-like_Pdiesterase_TIM-brl"/>
</dbReference>
<dbReference type="InterPro" id="IPR030395">
    <property type="entry name" value="GP_PDE_dom"/>
</dbReference>
<dbReference type="SUPFAM" id="SSF51695">
    <property type="entry name" value="PLC-like phosphodiesterases"/>
    <property type="match status" value="1"/>
</dbReference>
<name>A0A853EX66_9MICO</name>
<evidence type="ECO:0000313" key="2">
    <source>
        <dbReference type="EMBL" id="NYS95051.1"/>
    </source>
</evidence>
<dbReference type="GO" id="GO:0006629">
    <property type="term" value="P:lipid metabolic process"/>
    <property type="evidence" value="ECO:0007669"/>
    <property type="project" value="InterPro"/>
</dbReference>
<feature type="domain" description="GP-PDE" evidence="1">
    <location>
        <begin position="17"/>
        <end position="254"/>
    </location>
</feature>
<dbReference type="GO" id="GO:0008081">
    <property type="term" value="F:phosphoric diester hydrolase activity"/>
    <property type="evidence" value="ECO:0007669"/>
    <property type="project" value="InterPro"/>
</dbReference>
<evidence type="ECO:0000259" key="1">
    <source>
        <dbReference type="PROSITE" id="PS51704"/>
    </source>
</evidence>
<evidence type="ECO:0000313" key="3">
    <source>
        <dbReference type="Proteomes" id="UP000561011"/>
    </source>
</evidence>
<dbReference type="EMBL" id="JACBYE010000053">
    <property type="protein sequence ID" value="NYS95051.1"/>
    <property type="molecule type" value="Genomic_DNA"/>
</dbReference>
<keyword evidence="3" id="KW-1185">Reference proteome</keyword>
<dbReference type="AlphaFoldDB" id="A0A853EX66"/>
<dbReference type="Pfam" id="PF03009">
    <property type="entry name" value="GDPD"/>
    <property type="match status" value="1"/>
</dbReference>
<dbReference type="RefSeq" id="WP_179914282.1">
    <property type="nucleotide sequence ID" value="NZ_JACBYE010000053.1"/>
</dbReference>
<dbReference type="Proteomes" id="UP000561011">
    <property type="component" value="Unassembled WGS sequence"/>
</dbReference>
<organism evidence="2 3">
    <name type="scientific">Sanguibacter inulinus</name>
    <dbReference type="NCBI Taxonomy" id="60922"/>
    <lineage>
        <taxon>Bacteria</taxon>
        <taxon>Bacillati</taxon>
        <taxon>Actinomycetota</taxon>
        <taxon>Actinomycetes</taxon>
        <taxon>Micrococcales</taxon>
        <taxon>Sanguibacteraceae</taxon>
        <taxon>Sanguibacter</taxon>
    </lineage>
</organism>
<dbReference type="PROSITE" id="PS51704">
    <property type="entry name" value="GP_PDE"/>
    <property type="match status" value="1"/>
</dbReference>
<sequence>MTTTLPVPLPAQRSTRPLVIAHRGSSSLAPQNTLAAFESAWRSGADSIEIDIQLDADNVPVVIHDDTVDATTDGSGAVGQMHSDELRRLDAGSWFSPAYAGQKIPTFDEVLRLLVARPGIELLLELKGDWDAAGVQVAVDAIRQAGLVDRVVAQSFSRETVAALRDVAPEMRRGLLVFGVDHTLLDVCAELGVMACNPHGGLLLDDPTLLERLQAAGIAVMVWTANEPEHWAALVEARVDGIITDRPDALVGWLSATGAAPAPRG</sequence>
<gene>
    <name evidence="2" type="ORF">HZZ10_16155</name>
</gene>
<reference evidence="2 3" key="1">
    <citation type="submission" date="2020-07" db="EMBL/GenBank/DDBJ databases">
        <title>MOT database genomes.</title>
        <authorList>
            <person name="Joseph S."/>
            <person name="Aduse-Opoku J."/>
            <person name="Hashim A."/>
            <person name="Wade W."/>
            <person name="Curtis M."/>
        </authorList>
    </citation>
    <scope>NUCLEOTIDE SEQUENCE [LARGE SCALE GENOMIC DNA]</scope>
    <source>
        <strain evidence="2 3">DSM 100099</strain>
    </source>
</reference>
<comment type="caution">
    <text evidence="2">The sequence shown here is derived from an EMBL/GenBank/DDBJ whole genome shotgun (WGS) entry which is preliminary data.</text>
</comment>
<proteinExistence type="predicted"/>
<dbReference type="Gene3D" id="3.20.20.190">
    <property type="entry name" value="Phosphatidylinositol (PI) phosphodiesterase"/>
    <property type="match status" value="1"/>
</dbReference>
<dbReference type="PANTHER" id="PTHR46211">
    <property type="entry name" value="GLYCEROPHOSPHORYL DIESTER PHOSPHODIESTERASE"/>
    <property type="match status" value="1"/>
</dbReference>
<dbReference type="PANTHER" id="PTHR46211:SF1">
    <property type="entry name" value="GLYCEROPHOSPHODIESTER PHOSPHODIESTERASE, CYTOPLASMIC"/>
    <property type="match status" value="1"/>
</dbReference>